<dbReference type="FunFam" id="3.30.420.40:FF:000217">
    <property type="entry name" value="2-hydroxyisocaproyl-CoA dehydratase activator"/>
    <property type="match status" value="1"/>
</dbReference>
<dbReference type="RefSeq" id="WP_166511898.1">
    <property type="nucleotide sequence ID" value="NZ_VNHM01000009.1"/>
</dbReference>
<organism evidence="7 8">
    <name type="scientific">Desulfallas thermosapovorans DSM 6562</name>
    <dbReference type="NCBI Taxonomy" id="1121431"/>
    <lineage>
        <taxon>Bacteria</taxon>
        <taxon>Bacillati</taxon>
        <taxon>Bacillota</taxon>
        <taxon>Clostridia</taxon>
        <taxon>Eubacteriales</taxon>
        <taxon>Desulfallaceae</taxon>
        <taxon>Desulfallas</taxon>
    </lineage>
</organism>
<dbReference type="InterPro" id="IPR051805">
    <property type="entry name" value="Dehydratase_Activator_Redct"/>
</dbReference>
<dbReference type="NCBIfam" id="TIGR00241">
    <property type="entry name" value="CoA_E_activ"/>
    <property type="match status" value="1"/>
</dbReference>
<gene>
    <name evidence="7" type="ORF">LX24_01893</name>
</gene>
<dbReference type="GO" id="GO:0046872">
    <property type="term" value="F:metal ion binding"/>
    <property type="evidence" value="ECO:0007669"/>
    <property type="project" value="UniProtKB-KW"/>
</dbReference>
<evidence type="ECO:0000259" key="6">
    <source>
        <dbReference type="Pfam" id="PF01869"/>
    </source>
</evidence>
<keyword evidence="3" id="KW-0479">Metal-binding</keyword>
<name>A0A5S4ZSQ2_9FIRM</name>
<evidence type="ECO:0000256" key="2">
    <source>
        <dbReference type="ARBA" id="ARBA00011738"/>
    </source>
</evidence>
<dbReference type="InterPro" id="IPR008275">
    <property type="entry name" value="CoA_E_activase_dom"/>
</dbReference>
<dbReference type="PANTHER" id="PTHR32329">
    <property type="entry name" value="BIFUNCTIONAL PROTEIN [INCLUDES 2-HYDROXYACYL-COA DEHYDRATASE (N-TER) AND ITS ACTIVATOR DOMAIN (C_TERM)-RELATED"/>
    <property type="match status" value="1"/>
</dbReference>
<keyword evidence="4" id="KW-0408">Iron</keyword>
<dbReference type="Proteomes" id="UP000323166">
    <property type="component" value="Unassembled WGS sequence"/>
</dbReference>
<keyword evidence="8" id="KW-1185">Reference proteome</keyword>
<keyword evidence="5" id="KW-0411">Iron-sulfur</keyword>
<evidence type="ECO:0000313" key="8">
    <source>
        <dbReference type="Proteomes" id="UP000323166"/>
    </source>
</evidence>
<sequence>MGQYFLGVDIGSLTTKVVLVNTGSEMVARATGRSGYSGRTVAERLVTELLRERGMNKNEIAATVATGYGRVTFPADREVSEITCQARGIAHLFGDARTVIDIGGQDSKVIRLLPGGKVIDFAMNDKCAAGTGRFLEVMAQALELRVEDLGELAAVARKHCNISSFCTVFAESEVISHVSAGAPKADIVAGVCDAVAARVATMTSRTGLEPEVVFTGGVARNSGVVNALAKQLGCPLQVPGEPEITAALGAALFARGIIGD</sequence>
<dbReference type="SUPFAM" id="SSF53067">
    <property type="entry name" value="Actin-like ATPase domain"/>
    <property type="match status" value="1"/>
</dbReference>
<dbReference type="GO" id="GO:0051536">
    <property type="term" value="F:iron-sulfur cluster binding"/>
    <property type="evidence" value="ECO:0007669"/>
    <property type="project" value="UniProtKB-KW"/>
</dbReference>
<dbReference type="EMBL" id="VNHM01000009">
    <property type="protein sequence ID" value="TYO95164.1"/>
    <property type="molecule type" value="Genomic_DNA"/>
</dbReference>
<dbReference type="InterPro" id="IPR043129">
    <property type="entry name" value="ATPase_NBD"/>
</dbReference>
<dbReference type="Pfam" id="PF01869">
    <property type="entry name" value="BcrAD_BadFG"/>
    <property type="match status" value="1"/>
</dbReference>
<evidence type="ECO:0000256" key="5">
    <source>
        <dbReference type="ARBA" id="ARBA00023014"/>
    </source>
</evidence>
<feature type="domain" description="ATPase BadF/BadG/BcrA/BcrD type" evidence="6">
    <location>
        <begin position="6"/>
        <end position="254"/>
    </location>
</feature>
<evidence type="ECO:0000256" key="1">
    <source>
        <dbReference type="ARBA" id="ARBA00001966"/>
    </source>
</evidence>
<comment type="caution">
    <text evidence="7">The sequence shown here is derived from an EMBL/GenBank/DDBJ whole genome shotgun (WGS) entry which is preliminary data.</text>
</comment>
<comment type="subunit">
    <text evidence="2">Homodimer.</text>
</comment>
<dbReference type="InterPro" id="IPR002731">
    <property type="entry name" value="ATPase_BadF"/>
</dbReference>
<dbReference type="Gene3D" id="3.30.420.40">
    <property type="match status" value="2"/>
</dbReference>
<dbReference type="AlphaFoldDB" id="A0A5S4ZSQ2"/>
<dbReference type="PANTHER" id="PTHR32329:SF2">
    <property type="entry name" value="BIFUNCTIONAL PROTEIN [INCLUDES 2-HYDROXYACYL-COA DEHYDRATASE (N-TER) AND ITS ACTIVATOR DOMAIN (C_TERM)"/>
    <property type="match status" value="1"/>
</dbReference>
<evidence type="ECO:0000256" key="3">
    <source>
        <dbReference type="ARBA" id="ARBA00022723"/>
    </source>
</evidence>
<accession>A0A5S4ZSQ2</accession>
<evidence type="ECO:0000256" key="4">
    <source>
        <dbReference type="ARBA" id="ARBA00023004"/>
    </source>
</evidence>
<evidence type="ECO:0000313" key="7">
    <source>
        <dbReference type="EMBL" id="TYO95164.1"/>
    </source>
</evidence>
<comment type="cofactor">
    <cofactor evidence="1">
        <name>[4Fe-4S] cluster</name>
        <dbReference type="ChEBI" id="CHEBI:49883"/>
    </cofactor>
</comment>
<protein>
    <submittedName>
        <fullName evidence="7">(R)-2-hydroxyisocaproyl-CoA dehydratase activator protein</fullName>
    </submittedName>
</protein>
<proteinExistence type="predicted"/>
<reference evidence="7 8" key="1">
    <citation type="submission" date="2019-07" db="EMBL/GenBank/DDBJ databases">
        <title>Genomic Encyclopedia of Type Strains, Phase I: the one thousand microbial genomes (KMG-I) project.</title>
        <authorList>
            <person name="Kyrpides N."/>
        </authorList>
    </citation>
    <scope>NUCLEOTIDE SEQUENCE [LARGE SCALE GENOMIC DNA]</scope>
    <source>
        <strain evidence="7 8">DSM 6562</strain>
    </source>
</reference>
<dbReference type="CDD" id="cd24036">
    <property type="entry name" value="ASKHA_NBD_BcrAD_BadFG_HgdC_HadI"/>
    <property type="match status" value="1"/>
</dbReference>